<dbReference type="Pfam" id="PF13519">
    <property type="entry name" value="VWA_2"/>
    <property type="match status" value="1"/>
</dbReference>
<dbReference type="Proteomes" id="UP001352223">
    <property type="component" value="Unassembled WGS sequence"/>
</dbReference>
<dbReference type="NCBIfam" id="TIGR02442">
    <property type="entry name" value="Cob-chelat-sub"/>
    <property type="match status" value="1"/>
</dbReference>
<dbReference type="SUPFAM" id="SSF52540">
    <property type="entry name" value="P-loop containing nucleoside triphosphate hydrolases"/>
    <property type="match status" value="1"/>
</dbReference>
<dbReference type="InterPro" id="IPR003593">
    <property type="entry name" value="AAA+_ATPase"/>
</dbReference>
<dbReference type="InterPro" id="IPR000523">
    <property type="entry name" value="Mg_chelatse_chII-like_cat_dom"/>
</dbReference>
<evidence type="ECO:0000313" key="8">
    <source>
        <dbReference type="Proteomes" id="UP001352223"/>
    </source>
</evidence>
<dbReference type="Gene3D" id="3.40.50.410">
    <property type="entry name" value="von Willebrand factor, type A domain"/>
    <property type="match status" value="1"/>
</dbReference>
<evidence type="ECO:0000256" key="1">
    <source>
        <dbReference type="ARBA" id="ARBA00005799"/>
    </source>
</evidence>
<dbReference type="SUPFAM" id="SSF53300">
    <property type="entry name" value="vWA-like"/>
    <property type="match status" value="1"/>
</dbReference>
<dbReference type="InterPro" id="IPR036465">
    <property type="entry name" value="vWFA_dom_sf"/>
</dbReference>
<dbReference type="Gene3D" id="1.10.8.80">
    <property type="entry name" value="Magnesium chelatase subunit I, C-Terminal domain"/>
    <property type="match status" value="1"/>
</dbReference>
<feature type="compositionally biased region" description="Acidic residues" evidence="5">
    <location>
        <begin position="322"/>
        <end position="356"/>
    </location>
</feature>
<evidence type="ECO:0000256" key="2">
    <source>
        <dbReference type="ARBA" id="ARBA00022741"/>
    </source>
</evidence>
<dbReference type="PANTHER" id="PTHR35023">
    <property type="entry name" value="CHELATASE-RELATED"/>
    <property type="match status" value="1"/>
</dbReference>
<accession>A0ABU6CC74</accession>
<evidence type="ECO:0000259" key="6">
    <source>
        <dbReference type="PROSITE" id="PS50234"/>
    </source>
</evidence>
<dbReference type="SMART" id="SM00327">
    <property type="entry name" value="VWA"/>
    <property type="match status" value="1"/>
</dbReference>
<dbReference type="InterPro" id="IPR052989">
    <property type="entry name" value="Mg-chelatase_DI-like"/>
</dbReference>
<organism evidence="7 8">
    <name type="scientific">Streptomyces kunmingensis</name>
    <dbReference type="NCBI Taxonomy" id="68225"/>
    <lineage>
        <taxon>Bacteria</taxon>
        <taxon>Bacillati</taxon>
        <taxon>Actinomycetota</taxon>
        <taxon>Actinomycetes</taxon>
        <taxon>Kitasatosporales</taxon>
        <taxon>Streptomycetaceae</taxon>
        <taxon>Streptomyces</taxon>
    </lineage>
</organism>
<comment type="caution">
    <text evidence="7">The sequence shown here is derived from an EMBL/GenBank/DDBJ whole genome shotgun (WGS) entry which is preliminary data.</text>
</comment>
<sequence length="695" mass="72688">MSTPYPFTALVGQDDLRLALLLNAVSPAVGGVLVRGEKGTAKSTAVRALSALLPEVDVVAGCRFSCAPGAPDPQCPDGPHEIGPGVQRAARMVELPVGASEDRLVGALDIERALAEGVKAFEPGLLADAHRGILYVDEVNLLHDHLVDLLLDAAAMGASYVEREGVSVRHAARFLLVGTMNPEEGELRPQLLDRFGLTVEVAASREPEQRVQVVKRRLAYDDDPEGFAARWATEEADVRGRIAAARALLPHVRLGDGALTRIAATCAAFEVDGMRADIVMARTATALAAWAGRTDVLAEDVRQAALLALPHRRRRNPFDAPGLDEDKLDETLDEFGPDAPDDDPEPDGPEDPDGPDDGGGPGGGGGLPPQNGPEQNGPEQEKPEQQGPEQDGGPDSQEAPEEPAGAPASGGGREHRAVSAGEPFRTKMLSVPGLGEGAAGRRSRARTEHGRTTGAVRPRGALTKLHLAATVHAAAPHQQARGRSGPGLVVRRDDLRQATREGREGNLVLFVVDASGSMAARQRMGAVKGAVLSLLLDAYQRRDKVGLVTFRGSGAEVALPPTSSVDTAAARLETLPTGGRTPLAAGLLTAHEVLRVERLRDPARRPLMVVVTDGRATGGPEPVKMAGRAAGLHAVEGTASVVVDCETGMVRLGLAGQLAGQLGGSAVTLEELRADAIAGLVKDVQGTNQTRRRAA</sequence>
<evidence type="ECO:0000256" key="4">
    <source>
        <dbReference type="ARBA" id="ARBA00030759"/>
    </source>
</evidence>
<dbReference type="CDD" id="cd01451">
    <property type="entry name" value="vWA_Magnesium_chelatase"/>
    <property type="match status" value="1"/>
</dbReference>
<dbReference type="Pfam" id="PF01078">
    <property type="entry name" value="Mg_chelatase"/>
    <property type="match status" value="1"/>
</dbReference>
<name>A0ABU6CC74_9ACTN</name>
<evidence type="ECO:0000256" key="5">
    <source>
        <dbReference type="SAM" id="MobiDB-lite"/>
    </source>
</evidence>
<keyword evidence="8" id="KW-1185">Reference proteome</keyword>
<keyword evidence="3" id="KW-0067">ATP-binding</keyword>
<dbReference type="PANTHER" id="PTHR35023:SF1">
    <property type="entry name" value="MG-PROTOPORPHYRIN IX CHELATASE"/>
    <property type="match status" value="1"/>
</dbReference>
<dbReference type="EMBL" id="JAOZYB010000132">
    <property type="protein sequence ID" value="MEB3962217.1"/>
    <property type="molecule type" value="Genomic_DNA"/>
</dbReference>
<evidence type="ECO:0000256" key="3">
    <source>
        <dbReference type="ARBA" id="ARBA00022840"/>
    </source>
</evidence>
<dbReference type="InterPro" id="IPR002035">
    <property type="entry name" value="VWF_A"/>
</dbReference>
<feature type="compositionally biased region" description="Low complexity" evidence="5">
    <location>
        <begin position="368"/>
        <end position="378"/>
    </location>
</feature>
<dbReference type="SMART" id="SM00382">
    <property type="entry name" value="AAA"/>
    <property type="match status" value="1"/>
</dbReference>
<dbReference type="InterPro" id="IPR012804">
    <property type="entry name" value="Cob_chelat_sub_put"/>
</dbReference>
<dbReference type="Pfam" id="PF17863">
    <property type="entry name" value="AAA_lid_2"/>
    <property type="match status" value="1"/>
</dbReference>
<feature type="region of interest" description="Disordered" evidence="5">
    <location>
        <begin position="314"/>
        <end position="456"/>
    </location>
</feature>
<evidence type="ECO:0000313" key="7">
    <source>
        <dbReference type="EMBL" id="MEB3962217.1"/>
    </source>
</evidence>
<dbReference type="InterPro" id="IPR041702">
    <property type="entry name" value="BchD/ChlD_VWA"/>
</dbReference>
<feature type="compositionally biased region" description="Low complexity" evidence="5">
    <location>
        <begin position="385"/>
        <end position="394"/>
    </location>
</feature>
<proteinExistence type="inferred from homology"/>
<dbReference type="Gene3D" id="3.40.50.300">
    <property type="entry name" value="P-loop containing nucleotide triphosphate hydrolases"/>
    <property type="match status" value="1"/>
</dbReference>
<reference evidence="7 8" key="1">
    <citation type="submission" date="2022-10" db="EMBL/GenBank/DDBJ databases">
        <authorList>
            <person name="Xie J."/>
            <person name="Shen N."/>
        </authorList>
    </citation>
    <scope>NUCLEOTIDE SEQUENCE [LARGE SCALE GENOMIC DNA]</scope>
    <source>
        <strain evidence="7 8">DSM 41681</strain>
    </source>
</reference>
<feature type="domain" description="VWFA" evidence="6">
    <location>
        <begin position="507"/>
        <end position="684"/>
    </location>
</feature>
<protein>
    <recommendedName>
        <fullName evidence="4">Mg-protoporphyrin IX chelatase</fullName>
    </recommendedName>
</protein>
<dbReference type="RefSeq" id="WP_324769683.1">
    <property type="nucleotide sequence ID" value="NZ_BAAATS010000001.1"/>
</dbReference>
<feature type="compositionally biased region" description="Gly residues" evidence="5">
    <location>
        <begin position="357"/>
        <end position="367"/>
    </location>
</feature>
<dbReference type="PROSITE" id="PS50234">
    <property type="entry name" value="VWFA"/>
    <property type="match status" value="1"/>
</dbReference>
<keyword evidence="2" id="KW-0547">Nucleotide-binding</keyword>
<gene>
    <name evidence="7" type="ORF">OKJ48_18455</name>
</gene>
<comment type="similarity">
    <text evidence="1">Belongs to the Mg-chelatase subunits D/I family.</text>
</comment>
<dbReference type="InterPro" id="IPR027417">
    <property type="entry name" value="P-loop_NTPase"/>
</dbReference>
<dbReference type="InterPro" id="IPR041628">
    <property type="entry name" value="ChlI/MoxR_AAA_lid"/>
</dbReference>